<protein>
    <submittedName>
        <fullName evidence="2">Uncharacterized protein</fullName>
    </submittedName>
</protein>
<dbReference type="AlphaFoldDB" id="A0A1E5PVD7"/>
<dbReference type="STRING" id="36818.BGK67_21160"/>
<comment type="caution">
    <text evidence="2">The sequence shown here is derived from an EMBL/GenBank/DDBJ whole genome shotgun (WGS) entry which is preliminary data.</text>
</comment>
<gene>
    <name evidence="2" type="ORF">BGK67_21160</name>
</gene>
<evidence type="ECO:0000313" key="3">
    <source>
        <dbReference type="Proteomes" id="UP000095705"/>
    </source>
</evidence>
<dbReference type="OrthoDB" id="3917849at2"/>
<feature type="region of interest" description="Disordered" evidence="1">
    <location>
        <begin position="82"/>
        <end position="104"/>
    </location>
</feature>
<name>A0A1E5PVD7_9ACTN</name>
<proteinExistence type="predicted"/>
<reference evidence="2 3" key="1">
    <citation type="submission" date="2016-08" db="EMBL/GenBank/DDBJ databases">
        <title>The complete genome of Streptomyces subrutilus 10-1-1.</title>
        <authorList>
            <person name="Chen X."/>
        </authorList>
    </citation>
    <scope>NUCLEOTIDE SEQUENCE [LARGE SCALE GENOMIC DNA]</scope>
    <source>
        <strain evidence="2 3">10-1-1</strain>
    </source>
</reference>
<sequence length="104" mass="11295">MYGYDAEAQAVQVPALGRRVEESIRWQVWEHAGSSQGLVVDGVWGTLKGLGGLVGLQGWDVKQSWTGLAKLGTGLAIMSIPGVGPLPRRPDDKLPSWLRDSRTR</sequence>
<dbReference type="RefSeq" id="WP_069921723.1">
    <property type="nucleotide sequence ID" value="NZ_MEHK01000001.1"/>
</dbReference>
<evidence type="ECO:0000313" key="2">
    <source>
        <dbReference type="EMBL" id="OEJ33505.1"/>
    </source>
</evidence>
<feature type="compositionally biased region" description="Basic and acidic residues" evidence="1">
    <location>
        <begin position="88"/>
        <end position="104"/>
    </location>
</feature>
<organism evidence="2 3">
    <name type="scientific">Streptomyces subrutilus</name>
    <dbReference type="NCBI Taxonomy" id="36818"/>
    <lineage>
        <taxon>Bacteria</taxon>
        <taxon>Bacillati</taxon>
        <taxon>Actinomycetota</taxon>
        <taxon>Actinomycetes</taxon>
        <taxon>Kitasatosporales</taxon>
        <taxon>Streptomycetaceae</taxon>
        <taxon>Streptomyces</taxon>
    </lineage>
</organism>
<keyword evidence="3" id="KW-1185">Reference proteome</keyword>
<dbReference type="EMBL" id="MEHK01000001">
    <property type="protein sequence ID" value="OEJ33505.1"/>
    <property type="molecule type" value="Genomic_DNA"/>
</dbReference>
<accession>A0A1E5PVD7</accession>
<evidence type="ECO:0000256" key="1">
    <source>
        <dbReference type="SAM" id="MobiDB-lite"/>
    </source>
</evidence>
<dbReference type="Proteomes" id="UP000095705">
    <property type="component" value="Unassembled WGS sequence"/>
</dbReference>